<dbReference type="PROSITE" id="PS51257">
    <property type="entry name" value="PROKAR_LIPOPROTEIN"/>
    <property type="match status" value="1"/>
</dbReference>
<comment type="caution">
    <text evidence="2">The sequence shown here is derived from an EMBL/GenBank/DDBJ whole genome shotgun (WGS) entry which is preliminary data.</text>
</comment>
<evidence type="ECO:0000313" key="2">
    <source>
        <dbReference type="EMBL" id="MBM0105944.1"/>
    </source>
</evidence>
<evidence type="ECO:0000313" key="3">
    <source>
        <dbReference type="Proteomes" id="UP000661077"/>
    </source>
</evidence>
<reference evidence="2 3" key="1">
    <citation type="journal article" date="2021" name="Int. J. Syst. Evol. Microbiol.">
        <title>Steroidobacter gossypii sp. nov., isolated from soil of cotton cropping field.</title>
        <authorList>
            <person name="Huang R."/>
            <person name="Yang S."/>
            <person name="Zhen C."/>
            <person name="Liu W."/>
        </authorList>
    </citation>
    <scope>NUCLEOTIDE SEQUENCE [LARGE SCALE GENOMIC DNA]</scope>
    <source>
        <strain evidence="2 3">S1-65</strain>
    </source>
</reference>
<keyword evidence="3" id="KW-1185">Reference proteome</keyword>
<gene>
    <name evidence="2" type="ORF">JM946_14525</name>
</gene>
<dbReference type="RefSeq" id="WP_203168019.1">
    <property type="nucleotide sequence ID" value="NZ_JAEVLS010000003.1"/>
</dbReference>
<dbReference type="EMBL" id="JAEVLS010000003">
    <property type="protein sequence ID" value="MBM0105944.1"/>
    <property type="molecule type" value="Genomic_DNA"/>
</dbReference>
<feature type="signal peptide" evidence="1">
    <location>
        <begin position="1"/>
        <end position="22"/>
    </location>
</feature>
<feature type="chain" id="PRO_5045521667" evidence="1">
    <location>
        <begin position="23"/>
        <end position="146"/>
    </location>
</feature>
<keyword evidence="1" id="KW-0732">Signal</keyword>
<evidence type="ECO:0000256" key="1">
    <source>
        <dbReference type="SAM" id="SignalP"/>
    </source>
</evidence>
<organism evidence="2 3">
    <name type="scientific">Steroidobacter gossypii</name>
    <dbReference type="NCBI Taxonomy" id="2805490"/>
    <lineage>
        <taxon>Bacteria</taxon>
        <taxon>Pseudomonadati</taxon>
        <taxon>Pseudomonadota</taxon>
        <taxon>Gammaproteobacteria</taxon>
        <taxon>Steroidobacterales</taxon>
        <taxon>Steroidobacteraceae</taxon>
        <taxon>Steroidobacter</taxon>
    </lineage>
</organism>
<protein>
    <submittedName>
        <fullName evidence="2">Uncharacterized protein</fullName>
    </submittedName>
</protein>
<dbReference type="Proteomes" id="UP000661077">
    <property type="component" value="Unassembled WGS sequence"/>
</dbReference>
<proteinExistence type="predicted"/>
<accession>A0ABS1WY91</accession>
<sequence>MPQAAKRLAFTLAASLVVASCAKGEYAILTLSYPVPAQSSNHESKWPTKPLPEKISKSFWAVAEASGYKCRAHVKRVEEITCRGPRDMYVTFKPALNKPEFVAKFNWLDFNGRTPEEFKRHVQAFSSSITTAVDDESVQLVISESW</sequence>
<name>A0ABS1WY91_9GAMM</name>